<reference evidence="5 6" key="1">
    <citation type="journal article" date="2019" name="Environ. Microbiol.">
        <title>Species interactions and distinct microbial communities in high Arctic permafrost affected cryosols are associated with the CH4 and CO2 gas fluxes.</title>
        <authorList>
            <person name="Altshuler I."/>
            <person name="Hamel J."/>
            <person name="Turney S."/>
            <person name="Magnuson E."/>
            <person name="Levesque R."/>
            <person name="Greer C."/>
            <person name="Whyte L.G."/>
        </authorList>
    </citation>
    <scope>NUCLEOTIDE SEQUENCE [LARGE SCALE GENOMIC DNA]</scope>
    <source>
        <strain evidence="5 6">S06.C</strain>
    </source>
</reference>
<evidence type="ECO:0000256" key="1">
    <source>
        <dbReference type="ARBA" id="ARBA00001526"/>
    </source>
</evidence>
<dbReference type="PRINTS" id="PR00118">
    <property type="entry name" value="BLACTAMASEA"/>
</dbReference>
<proteinExistence type="inferred from homology"/>
<dbReference type="SUPFAM" id="SSF56601">
    <property type="entry name" value="beta-lactamase/transpeptidase-like"/>
    <property type="match status" value="1"/>
</dbReference>
<dbReference type="InterPro" id="IPR000871">
    <property type="entry name" value="Beta-lactam_class-A"/>
</dbReference>
<evidence type="ECO:0000313" key="6">
    <source>
        <dbReference type="Proteomes" id="UP000319212"/>
    </source>
</evidence>
<dbReference type="GO" id="GO:0046677">
    <property type="term" value="P:response to antibiotic"/>
    <property type="evidence" value="ECO:0007669"/>
    <property type="project" value="InterPro"/>
</dbReference>
<organism evidence="5 6">
    <name type="scientific">Variovorax guangxiensis</name>
    <dbReference type="NCBI Taxonomy" id="1775474"/>
    <lineage>
        <taxon>Bacteria</taxon>
        <taxon>Pseudomonadati</taxon>
        <taxon>Pseudomonadota</taxon>
        <taxon>Betaproteobacteria</taxon>
        <taxon>Burkholderiales</taxon>
        <taxon>Comamonadaceae</taxon>
        <taxon>Variovorax</taxon>
    </lineage>
</organism>
<comment type="similarity">
    <text evidence="2">Belongs to the class-A beta-lactamase family.</text>
</comment>
<dbReference type="PANTHER" id="PTHR35333">
    <property type="entry name" value="BETA-LACTAMASE"/>
    <property type="match status" value="1"/>
</dbReference>
<comment type="caution">
    <text evidence="5">The sequence shown here is derived from an EMBL/GenBank/DDBJ whole genome shotgun (WGS) entry which is preliminary data.</text>
</comment>
<gene>
    <name evidence="5" type="ORF">EAH82_02745</name>
</gene>
<dbReference type="Gene3D" id="3.40.710.10">
    <property type="entry name" value="DD-peptidase/beta-lactamase superfamily"/>
    <property type="match status" value="1"/>
</dbReference>
<dbReference type="PANTHER" id="PTHR35333:SF3">
    <property type="entry name" value="BETA-LACTAMASE-TYPE TRANSPEPTIDASE FOLD CONTAINING PROTEIN"/>
    <property type="match status" value="1"/>
</dbReference>
<evidence type="ECO:0000313" key="5">
    <source>
        <dbReference type="EMBL" id="TPG31013.1"/>
    </source>
</evidence>
<dbReference type="GO" id="GO:0008800">
    <property type="term" value="F:beta-lactamase activity"/>
    <property type="evidence" value="ECO:0007669"/>
    <property type="project" value="UniProtKB-EC"/>
</dbReference>
<accession>A0A502E085</accession>
<protein>
    <recommendedName>
        <fullName evidence="3">beta-lactamase</fullName>
        <ecNumber evidence="3">3.5.2.6</ecNumber>
    </recommendedName>
</protein>
<feature type="domain" description="Beta-lactamase class A catalytic" evidence="4">
    <location>
        <begin position="87"/>
        <end position="358"/>
    </location>
</feature>
<evidence type="ECO:0000256" key="3">
    <source>
        <dbReference type="ARBA" id="ARBA00012865"/>
    </source>
</evidence>
<evidence type="ECO:0000259" key="4">
    <source>
        <dbReference type="Pfam" id="PF13354"/>
    </source>
</evidence>
<dbReference type="InterPro" id="IPR012338">
    <property type="entry name" value="Beta-lactam/transpept-like"/>
</dbReference>
<keyword evidence="5" id="KW-0378">Hydrolase</keyword>
<dbReference type="GO" id="GO:0030655">
    <property type="term" value="P:beta-lactam antibiotic catabolic process"/>
    <property type="evidence" value="ECO:0007669"/>
    <property type="project" value="InterPro"/>
</dbReference>
<sequence length="414" mass="44919">MIFAFRRRSFPNPGPASTSLRRWASLAHLALAVGFGGAASAETDARYAHEQSRDNAPALAATADDRWADHLLADLARIDASGKARIGVYVRDLDTGRAISYKADQRWYLASMVKVPVAMAVLRGIERGDYTLDTEVTLRASDYVDGAGSTNRQPVGQPIAIRVLLEQMIIYSDNTASDMLIDLVGIAEVNALVASLVPEGFRRITSLGAIRRTLYGSIAPGAEQLAGQDLLLLHRERSDAARLKLLSRMVDVPASRFRLPSLDAAYNAYYATGLNSGRLDAYGELMSLLVGGKALSPLSTSYLLKLMERVATGTNRIKAGLPTGVRFAHKTGTQRRRTCDAGLVRTNEANGQRRVLVVACTRDEPSLERSEFALMQVGAAICRSGLLTQGMPDETLCHAAPALRIDRQPVSPRR</sequence>
<dbReference type="EMBL" id="RCZI01000001">
    <property type="protein sequence ID" value="TPG31013.1"/>
    <property type="molecule type" value="Genomic_DNA"/>
</dbReference>
<comment type="catalytic activity">
    <reaction evidence="1">
        <text>a beta-lactam + H2O = a substituted beta-amino acid</text>
        <dbReference type="Rhea" id="RHEA:20401"/>
        <dbReference type="ChEBI" id="CHEBI:15377"/>
        <dbReference type="ChEBI" id="CHEBI:35627"/>
        <dbReference type="ChEBI" id="CHEBI:140347"/>
        <dbReference type="EC" id="3.5.2.6"/>
    </reaction>
</comment>
<dbReference type="Proteomes" id="UP000319212">
    <property type="component" value="Unassembled WGS sequence"/>
</dbReference>
<name>A0A502E085_9BURK</name>
<dbReference type="InterPro" id="IPR045155">
    <property type="entry name" value="Beta-lactam_cat"/>
</dbReference>
<dbReference type="OrthoDB" id="9784149at2"/>
<evidence type="ECO:0000256" key="2">
    <source>
        <dbReference type="ARBA" id="ARBA00009009"/>
    </source>
</evidence>
<dbReference type="EC" id="3.5.2.6" evidence="3"/>
<dbReference type="Pfam" id="PF13354">
    <property type="entry name" value="Beta-lactamase2"/>
    <property type="match status" value="1"/>
</dbReference>
<dbReference type="AlphaFoldDB" id="A0A502E085"/>